<protein>
    <recommendedName>
        <fullName evidence="2">FlgD Ig-like domain-containing protein</fullName>
    </recommendedName>
</protein>
<feature type="non-terminal residue" evidence="1">
    <location>
        <position position="1"/>
    </location>
</feature>
<dbReference type="InterPro" id="IPR026444">
    <property type="entry name" value="Secre_tail"/>
</dbReference>
<gene>
    <name evidence="1" type="ORF">S01H1_49883</name>
</gene>
<proteinExistence type="predicted"/>
<dbReference type="NCBIfam" id="TIGR04183">
    <property type="entry name" value="Por_Secre_tail"/>
    <property type="match status" value="1"/>
</dbReference>
<evidence type="ECO:0008006" key="2">
    <source>
        <dbReference type="Google" id="ProtNLM"/>
    </source>
</evidence>
<evidence type="ECO:0000313" key="1">
    <source>
        <dbReference type="EMBL" id="GAG25740.1"/>
    </source>
</evidence>
<name>X0W5A3_9ZZZZ</name>
<reference evidence="1" key="1">
    <citation type="journal article" date="2014" name="Front. Microbiol.">
        <title>High frequency of phylogenetically diverse reductive dehalogenase-homologous genes in deep subseafloor sedimentary metagenomes.</title>
        <authorList>
            <person name="Kawai M."/>
            <person name="Futagami T."/>
            <person name="Toyoda A."/>
            <person name="Takaki Y."/>
            <person name="Nishi S."/>
            <person name="Hori S."/>
            <person name="Arai W."/>
            <person name="Tsubouchi T."/>
            <person name="Morono Y."/>
            <person name="Uchiyama I."/>
            <person name="Ito T."/>
            <person name="Fujiyama A."/>
            <person name="Inagaki F."/>
            <person name="Takami H."/>
        </authorList>
    </citation>
    <scope>NUCLEOTIDE SEQUENCE</scope>
    <source>
        <strain evidence="1">Expedition CK06-06</strain>
    </source>
</reference>
<sequence length="120" mass="13293">GIDTNLKTIETKTSHFSLFAIFSSKALEERDFRPAERIITPGYIDGLNDSAMFDSLYDDFEIKIFDITGRVVKKITESPAEWDGKDGNGNVVESGIYVYQLKANINGQKKVISGVIAVAK</sequence>
<dbReference type="AlphaFoldDB" id="X0W5A3"/>
<comment type="caution">
    <text evidence="1">The sequence shown here is derived from an EMBL/GenBank/DDBJ whole genome shotgun (WGS) entry which is preliminary data.</text>
</comment>
<dbReference type="EMBL" id="BARS01032115">
    <property type="protein sequence ID" value="GAG25740.1"/>
    <property type="molecule type" value="Genomic_DNA"/>
</dbReference>
<dbReference type="Gene3D" id="2.60.40.4070">
    <property type="match status" value="1"/>
</dbReference>
<accession>X0W5A3</accession>
<dbReference type="Pfam" id="PF13585">
    <property type="entry name" value="CHU_C"/>
    <property type="match status" value="1"/>
</dbReference>
<organism evidence="1">
    <name type="scientific">marine sediment metagenome</name>
    <dbReference type="NCBI Taxonomy" id="412755"/>
    <lineage>
        <taxon>unclassified sequences</taxon>
        <taxon>metagenomes</taxon>
        <taxon>ecological metagenomes</taxon>
    </lineage>
</organism>